<keyword evidence="1" id="KW-0732">Signal</keyword>
<dbReference type="RefSeq" id="WP_284102630.1">
    <property type="nucleotide sequence ID" value="NZ_JARRAF010000035.1"/>
</dbReference>
<reference evidence="2" key="1">
    <citation type="submission" date="2023-03" db="EMBL/GenBank/DDBJ databases">
        <title>Chitinimonas shenzhenensis gen. nov., sp. nov., a novel member of family Burkholderiaceae isolated from activated sludge collected in Shen Zhen, China.</title>
        <authorList>
            <person name="Wang X."/>
        </authorList>
    </citation>
    <scope>NUCLEOTIDE SEQUENCE</scope>
    <source>
        <strain evidence="2">DQS-5</strain>
    </source>
</reference>
<comment type="caution">
    <text evidence="2">The sequence shown here is derived from an EMBL/GenBank/DDBJ whole genome shotgun (WGS) entry which is preliminary data.</text>
</comment>
<feature type="chain" id="PRO_5045093997" evidence="1">
    <location>
        <begin position="19"/>
        <end position="103"/>
    </location>
</feature>
<keyword evidence="3" id="KW-1185">Reference proteome</keyword>
<name>A0ABT7E5W4_9NEIS</name>
<proteinExistence type="predicted"/>
<gene>
    <name evidence="2" type="ORF">PZA18_19900</name>
</gene>
<organism evidence="2 3">
    <name type="scientific">Parachitinimonas caeni</name>
    <dbReference type="NCBI Taxonomy" id="3031301"/>
    <lineage>
        <taxon>Bacteria</taxon>
        <taxon>Pseudomonadati</taxon>
        <taxon>Pseudomonadota</taxon>
        <taxon>Betaproteobacteria</taxon>
        <taxon>Neisseriales</taxon>
        <taxon>Chitinibacteraceae</taxon>
        <taxon>Parachitinimonas</taxon>
    </lineage>
</organism>
<evidence type="ECO:0000313" key="3">
    <source>
        <dbReference type="Proteomes" id="UP001172778"/>
    </source>
</evidence>
<dbReference type="Proteomes" id="UP001172778">
    <property type="component" value="Unassembled WGS sequence"/>
</dbReference>
<feature type="signal peptide" evidence="1">
    <location>
        <begin position="1"/>
        <end position="18"/>
    </location>
</feature>
<sequence length="103" mass="11299">MRKLLVLLSLCVSLPVLAGLRIFPQDAQFGVLQDFSNGTAKINGKVLEVLPTAKVYGPMNTMLLPQATPKAGQVMVLLDAAGKVRTLWILDDEEIQRLSRQKP</sequence>
<accession>A0ABT7E5W4</accession>
<evidence type="ECO:0000256" key="1">
    <source>
        <dbReference type="SAM" id="SignalP"/>
    </source>
</evidence>
<protein>
    <submittedName>
        <fullName evidence="2">Uncharacterized protein</fullName>
    </submittedName>
</protein>
<evidence type="ECO:0000313" key="2">
    <source>
        <dbReference type="EMBL" id="MDK2126312.1"/>
    </source>
</evidence>
<dbReference type="EMBL" id="JARRAF010000035">
    <property type="protein sequence ID" value="MDK2126312.1"/>
    <property type="molecule type" value="Genomic_DNA"/>
</dbReference>